<dbReference type="KEGG" id="mbn:Mboo_1468"/>
<name>A7I8C5_METB6</name>
<protein>
    <submittedName>
        <fullName evidence="2">Uncharacterized protein</fullName>
    </submittedName>
</protein>
<proteinExistence type="predicted"/>
<dbReference type="Proteomes" id="UP000002408">
    <property type="component" value="Chromosome"/>
</dbReference>
<evidence type="ECO:0000313" key="2">
    <source>
        <dbReference type="EMBL" id="ABS55986.1"/>
    </source>
</evidence>
<evidence type="ECO:0000313" key="3">
    <source>
        <dbReference type="Proteomes" id="UP000002408"/>
    </source>
</evidence>
<reference evidence="3" key="1">
    <citation type="journal article" date="2015" name="Microbiology">
        <title>Genome of Methanoregula boonei 6A8 reveals adaptations to oligotrophic peatland environments.</title>
        <authorList>
            <person name="Braeuer S."/>
            <person name="Cadillo-Quiroz H."/>
            <person name="Kyrpides N."/>
            <person name="Woyke T."/>
            <person name="Goodwin L."/>
            <person name="Detter C."/>
            <person name="Podell S."/>
            <person name="Yavitt J.B."/>
            <person name="Zinder S.H."/>
        </authorList>
    </citation>
    <scope>NUCLEOTIDE SEQUENCE [LARGE SCALE GENOMIC DNA]</scope>
    <source>
        <strain evidence="3">DSM 21154 / JCM 14090 / 6A8</strain>
    </source>
</reference>
<dbReference type="EMBL" id="CP000780">
    <property type="protein sequence ID" value="ABS55986.1"/>
    <property type="molecule type" value="Genomic_DNA"/>
</dbReference>
<dbReference type="HOGENOM" id="CLU_2366179_0_0_2"/>
<sequence>MQQSGAWSLLHETVLPNCKFMRIFVSVASRAAGRGNPGHLVARKNAAQFRQEKRRQDPDPCTGEDLQRRDLTKSNVTFKRFINYCKPMIDQYKTY</sequence>
<keyword evidence="3" id="KW-1185">Reference proteome</keyword>
<organism evidence="2 3">
    <name type="scientific">Methanoregula boonei (strain DSM 21154 / JCM 14090 / 6A8)</name>
    <dbReference type="NCBI Taxonomy" id="456442"/>
    <lineage>
        <taxon>Archaea</taxon>
        <taxon>Methanobacteriati</taxon>
        <taxon>Methanobacteriota</taxon>
        <taxon>Stenosarchaea group</taxon>
        <taxon>Methanomicrobia</taxon>
        <taxon>Methanomicrobiales</taxon>
        <taxon>Methanoregulaceae</taxon>
        <taxon>Methanoregula</taxon>
    </lineage>
</organism>
<dbReference type="STRING" id="456442.Mboo_1468"/>
<feature type="region of interest" description="Disordered" evidence="1">
    <location>
        <begin position="46"/>
        <end position="68"/>
    </location>
</feature>
<dbReference type="AlphaFoldDB" id="A7I8C5"/>
<gene>
    <name evidence="2" type="ordered locus">Mboo_1468</name>
</gene>
<accession>A7I8C5</accession>
<evidence type="ECO:0000256" key="1">
    <source>
        <dbReference type="SAM" id="MobiDB-lite"/>
    </source>
</evidence>